<feature type="domain" description="Oxo-4-hydroxy-4-carboxy-5-ureidoimidazoline decarboxylase" evidence="2">
    <location>
        <begin position="44"/>
        <end position="116"/>
    </location>
</feature>
<accession>A0A2T7SMT1</accession>
<dbReference type="SUPFAM" id="SSF158694">
    <property type="entry name" value="UraD-Like"/>
    <property type="match status" value="1"/>
</dbReference>
<evidence type="ECO:0000313" key="3">
    <source>
        <dbReference type="EMBL" id="PVE04201.1"/>
    </source>
</evidence>
<evidence type="ECO:0000256" key="1">
    <source>
        <dbReference type="ARBA" id="ARBA00022631"/>
    </source>
</evidence>
<sequence>MAAHRPYHDVDSLLAGSDEASYDLSHADLAEALAAESSSGPPHSAPAAARTALRAAHAAYESSFGHAFVISLDGHRPEEYLDHVLAGIRARLSHDPDHERSVSADELRRLARGRLARLLASGLAAGAAGPTAGAARSTAVAADCIAGAAGTAAGTASASGHSG</sequence>
<keyword evidence="1" id="KW-0659">Purine metabolism</keyword>
<dbReference type="AlphaFoldDB" id="A0A2T7SMT1"/>
<evidence type="ECO:0000259" key="2">
    <source>
        <dbReference type="Pfam" id="PF09349"/>
    </source>
</evidence>
<proteinExistence type="predicted"/>
<comment type="caution">
    <text evidence="3">The sequence shown here is derived from an EMBL/GenBank/DDBJ whole genome shotgun (WGS) entry which is preliminary data.</text>
</comment>
<dbReference type="InterPro" id="IPR018020">
    <property type="entry name" value="OHCU_decarboxylase"/>
</dbReference>
<reference evidence="3 4" key="1">
    <citation type="submission" date="2013-12" db="EMBL/GenBank/DDBJ databases">
        <title>Annotated genome of Streptomyces scopuliridis.</title>
        <authorList>
            <person name="Olson J.B."/>
        </authorList>
    </citation>
    <scope>NUCLEOTIDE SEQUENCE [LARGE SCALE GENOMIC DNA]</scope>
    <source>
        <strain evidence="3 4">RB72</strain>
    </source>
</reference>
<organism evidence="3 4">
    <name type="scientific">Streptomyces scopuliridis RB72</name>
    <dbReference type="NCBI Taxonomy" id="1440053"/>
    <lineage>
        <taxon>Bacteria</taxon>
        <taxon>Bacillati</taxon>
        <taxon>Actinomycetota</taxon>
        <taxon>Actinomycetes</taxon>
        <taxon>Kitasatosporales</taxon>
        <taxon>Streptomycetaceae</taxon>
        <taxon>Streptomyces</taxon>
    </lineage>
</organism>
<dbReference type="EMBL" id="AZSP01000393">
    <property type="protein sequence ID" value="PVE04201.1"/>
    <property type="molecule type" value="Genomic_DNA"/>
</dbReference>
<dbReference type="InterPro" id="IPR018247">
    <property type="entry name" value="EF_Hand_1_Ca_BS"/>
</dbReference>
<dbReference type="STRING" id="1440053.GCA_000718095_02470"/>
<dbReference type="Gene3D" id="1.10.3330.10">
    <property type="entry name" value="Oxo-4-hydroxy-4-carboxy-5-ureidoimidazoline decarboxylase"/>
    <property type="match status" value="1"/>
</dbReference>
<dbReference type="Proteomes" id="UP000245992">
    <property type="component" value="Unassembled WGS sequence"/>
</dbReference>
<keyword evidence="4" id="KW-1185">Reference proteome</keyword>
<evidence type="ECO:0000313" key="4">
    <source>
        <dbReference type="Proteomes" id="UP000245992"/>
    </source>
</evidence>
<dbReference type="PROSITE" id="PS00018">
    <property type="entry name" value="EF_HAND_1"/>
    <property type="match status" value="1"/>
</dbReference>
<protein>
    <submittedName>
        <fullName evidence="3">OHCU decarboxylase</fullName>
    </submittedName>
</protein>
<dbReference type="GO" id="GO:0006144">
    <property type="term" value="P:purine nucleobase metabolic process"/>
    <property type="evidence" value="ECO:0007669"/>
    <property type="project" value="UniProtKB-KW"/>
</dbReference>
<gene>
    <name evidence="3" type="ORF">Y717_13280</name>
</gene>
<dbReference type="InterPro" id="IPR036778">
    <property type="entry name" value="OHCU_decarboxylase_sf"/>
</dbReference>
<dbReference type="Pfam" id="PF09349">
    <property type="entry name" value="OHCU_decarbox"/>
    <property type="match status" value="1"/>
</dbReference>
<name>A0A2T7SMT1_9ACTN</name>